<evidence type="ECO:0008006" key="4">
    <source>
        <dbReference type="Google" id="ProtNLM"/>
    </source>
</evidence>
<proteinExistence type="predicted"/>
<dbReference type="EMBL" id="OU892282">
    <property type="protein sequence ID" value="CAG9769808.1"/>
    <property type="molecule type" value="Genomic_DNA"/>
</dbReference>
<keyword evidence="1" id="KW-1133">Transmembrane helix</keyword>
<dbReference type="AlphaFoldDB" id="A0A9N9MVA7"/>
<dbReference type="Proteomes" id="UP001152799">
    <property type="component" value="Chromosome 6"/>
</dbReference>
<gene>
    <name evidence="2" type="ORF">CEUTPL_LOCUS10282</name>
</gene>
<keyword evidence="1" id="KW-0472">Membrane</keyword>
<dbReference type="OrthoDB" id="6513574at2759"/>
<evidence type="ECO:0000313" key="2">
    <source>
        <dbReference type="EMBL" id="CAG9769808.1"/>
    </source>
</evidence>
<reference evidence="2" key="1">
    <citation type="submission" date="2022-01" db="EMBL/GenBank/DDBJ databases">
        <authorList>
            <person name="King R."/>
        </authorList>
    </citation>
    <scope>NUCLEOTIDE SEQUENCE</scope>
</reference>
<keyword evidence="3" id="KW-1185">Reference proteome</keyword>
<accession>A0A9N9MVA7</accession>
<keyword evidence="1" id="KW-0812">Transmembrane</keyword>
<evidence type="ECO:0000256" key="1">
    <source>
        <dbReference type="SAM" id="Phobius"/>
    </source>
</evidence>
<protein>
    <recommendedName>
        <fullName evidence="4">Gustatory receptor</fullName>
    </recommendedName>
</protein>
<name>A0A9N9MVA7_9CUCU</name>
<feature type="transmembrane region" description="Helical" evidence="1">
    <location>
        <begin position="97"/>
        <end position="117"/>
    </location>
</feature>
<sequence length="122" mass="14115">MGRHIIQKWNGRKQTTACSEAQPAIQLTLQKIPLFWCIYSCDITYKATRRLSANLVSVSKAFKEEDIIYKLQEVSDEIRLLRTDFTAARFFVINRKIAISLLSAVATYFLVIQQTIFPREVI</sequence>
<evidence type="ECO:0000313" key="3">
    <source>
        <dbReference type="Proteomes" id="UP001152799"/>
    </source>
</evidence>
<organism evidence="2 3">
    <name type="scientific">Ceutorhynchus assimilis</name>
    <name type="common">cabbage seed weevil</name>
    <dbReference type="NCBI Taxonomy" id="467358"/>
    <lineage>
        <taxon>Eukaryota</taxon>
        <taxon>Metazoa</taxon>
        <taxon>Ecdysozoa</taxon>
        <taxon>Arthropoda</taxon>
        <taxon>Hexapoda</taxon>
        <taxon>Insecta</taxon>
        <taxon>Pterygota</taxon>
        <taxon>Neoptera</taxon>
        <taxon>Endopterygota</taxon>
        <taxon>Coleoptera</taxon>
        <taxon>Polyphaga</taxon>
        <taxon>Cucujiformia</taxon>
        <taxon>Curculionidae</taxon>
        <taxon>Ceutorhynchinae</taxon>
        <taxon>Ceutorhynchus</taxon>
    </lineage>
</organism>